<organism evidence="2 3">
    <name type="scientific">Candidatus Daviesbacteria bacterium RIFCSPHIGHO2_02_FULL_43_12</name>
    <dbReference type="NCBI Taxonomy" id="1797776"/>
    <lineage>
        <taxon>Bacteria</taxon>
        <taxon>Candidatus Daviesiibacteriota</taxon>
    </lineage>
</organism>
<feature type="transmembrane region" description="Helical" evidence="1">
    <location>
        <begin position="278"/>
        <end position="298"/>
    </location>
</feature>
<comment type="caution">
    <text evidence="2">The sequence shown here is derived from an EMBL/GenBank/DDBJ whole genome shotgun (WGS) entry which is preliminary data.</text>
</comment>
<keyword evidence="1" id="KW-0472">Membrane</keyword>
<keyword evidence="1" id="KW-1133">Transmembrane helix</keyword>
<evidence type="ECO:0000313" key="3">
    <source>
        <dbReference type="Proteomes" id="UP000177328"/>
    </source>
</evidence>
<dbReference type="AlphaFoldDB" id="A0A1F5KKY1"/>
<evidence type="ECO:0000313" key="2">
    <source>
        <dbReference type="EMBL" id="OGE41524.1"/>
    </source>
</evidence>
<proteinExistence type="predicted"/>
<feature type="transmembrane region" description="Helical" evidence="1">
    <location>
        <begin position="6"/>
        <end position="25"/>
    </location>
</feature>
<feature type="transmembrane region" description="Helical" evidence="1">
    <location>
        <begin position="213"/>
        <end position="236"/>
    </location>
</feature>
<sequence>MSHLPFTLLAYLLNSIAVLIDKFLLNEKIPDPLVYVFYFSVFSLIGLFIIPFTQTPDIQVFLLASSSTLLWTTGAYFMFKALQKGLVYRVIPVIGTLIPIFLLIFYGYISQSISVNQAWAAGILILGLSTLTLPYLKGRLILAEFGLELGSAFLFACSYIVLHWAYSLAPFLTVFAWSRLILIPVGMLIYLIPKLHQRVFVGQTQSFNLFSKMGWLFVFGQACGGSAELLLTFSIALANPALVNSLQGTQYIFLFLSSLILARFYPKIYAEKSTLVKFMTKVLGIVLIGIGLLILGLAQVKSPLADFGLTYSPRYAQSLGLDAKTTFTQSLQDLKIKKVRLPVYWDEVEPTDGAFYFKDIDFYLEEAAKYRVEVLLVVGYKQPRWPECFIPPWLSKLPIERQIERVLSLLLGEISHFKEFKAISMWQVENEPLLSFGSCSIPPIERGKLLEKELSLIKQLDHRPIMLTDSGELSSWKGVMNILTQDPDQNREHILGITMYRQVWNPLFGQVSYPLPPLFYDLKAKVMKHLTQATFKETLVAELQAEPWPASRVPIQEIPIEEQLKFFPLSQLKANISFARETNFKTAYLWGAEWWYFMALHGHPEYLEYIKSSINH</sequence>
<protein>
    <recommendedName>
        <fullName evidence="4">Glycoside hydrolase family 42 N-terminal domain-containing protein</fullName>
    </recommendedName>
</protein>
<feature type="transmembrane region" description="Helical" evidence="1">
    <location>
        <begin position="32"/>
        <end position="52"/>
    </location>
</feature>
<accession>A0A1F5KKY1</accession>
<keyword evidence="1" id="KW-0812">Transmembrane</keyword>
<reference evidence="2 3" key="1">
    <citation type="journal article" date="2016" name="Nat. Commun.">
        <title>Thousands of microbial genomes shed light on interconnected biogeochemical processes in an aquifer system.</title>
        <authorList>
            <person name="Anantharaman K."/>
            <person name="Brown C.T."/>
            <person name="Hug L.A."/>
            <person name="Sharon I."/>
            <person name="Castelle C.J."/>
            <person name="Probst A.J."/>
            <person name="Thomas B.C."/>
            <person name="Singh A."/>
            <person name="Wilkins M.J."/>
            <person name="Karaoz U."/>
            <person name="Brodie E.L."/>
            <person name="Williams K.H."/>
            <person name="Hubbard S.S."/>
            <person name="Banfield J.F."/>
        </authorList>
    </citation>
    <scope>NUCLEOTIDE SEQUENCE [LARGE SCALE GENOMIC DNA]</scope>
</reference>
<dbReference type="EMBL" id="MFDD01000001">
    <property type="protein sequence ID" value="OGE41524.1"/>
    <property type="molecule type" value="Genomic_DNA"/>
</dbReference>
<dbReference type="SUPFAM" id="SSF51445">
    <property type="entry name" value="(Trans)glycosidases"/>
    <property type="match status" value="1"/>
</dbReference>
<evidence type="ECO:0000256" key="1">
    <source>
        <dbReference type="SAM" id="Phobius"/>
    </source>
</evidence>
<gene>
    <name evidence="2" type="ORF">A3D25_00700</name>
</gene>
<feature type="transmembrane region" description="Helical" evidence="1">
    <location>
        <begin position="145"/>
        <end position="166"/>
    </location>
</feature>
<evidence type="ECO:0008006" key="4">
    <source>
        <dbReference type="Google" id="ProtNLM"/>
    </source>
</evidence>
<name>A0A1F5KKY1_9BACT</name>
<feature type="transmembrane region" description="Helical" evidence="1">
    <location>
        <begin position="248"/>
        <end position="266"/>
    </location>
</feature>
<dbReference type="Gene3D" id="3.20.20.80">
    <property type="entry name" value="Glycosidases"/>
    <property type="match status" value="1"/>
</dbReference>
<feature type="transmembrane region" description="Helical" evidence="1">
    <location>
        <begin position="118"/>
        <end position="136"/>
    </location>
</feature>
<dbReference type="InterPro" id="IPR017853">
    <property type="entry name" value="GH"/>
</dbReference>
<feature type="transmembrane region" description="Helical" evidence="1">
    <location>
        <begin position="58"/>
        <end position="79"/>
    </location>
</feature>
<dbReference type="Proteomes" id="UP000177328">
    <property type="component" value="Unassembled WGS sequence"/>
</dbReference>
<feature type="transmembrane region" description="Helical" evidence="1">
    <location>
        <begin position="172"/>
        <end position="192"/>
    </location>
</feature>
<feature type="transmembrane region" description="Helical" evidence="1">
    <location>
        <begin position="86"/>
        <end position="106"/>
    </location>
</feature>